<feature type="transmembrane region" description="Helical" evidence="7">
    <location>
        <begin position="12"/>
        <end position="30"/>
    </location>
</feature>
<keyword evidence="6 7" id="KW-0472">Membrane</keyword>
<dbReference type="InParanoid" id="A0A146G3Z8"/>
<evidence type="ECO:0000256" key="7">
    <source>
        <dbReference type="SAM" id="Phobius"/>
    </source>
</evidence>
<organism evidence="8 9">
    <name type="scientific">Terrimicrobium sacchariphilum</name>
    <dbReference type="NCBI Taxonomy" id="690879"/>
    <lineage>
        <taxon>Bacteria</taxon>
        <taxon>Pseudomonadati</taxon>
        <taxon>Verrucomicrobiota</taxon>
        <taxon>Terrimicrobiia</taxon>
        <taxon>Terrimicrobiales</taxon>
        <taxon>Terrimicrobiaceae</taxon>
        <taxon>Terrimicrobium</taxon>
    </lineage>
</organism>
<dbReference type="PANTHER" id="PTHR30509">
    <property type="entry name" value="P-HYDROXYBENZOIC ACID EFFLUX PUMP SUBUNIT-RELATED"/>
    <property type="match status" value="1"/>
</dbReference>
<dbReference type="RefSeq" id="WP_075078019.1">
    <property type="nucleotide sequence ID" value="NZ_BDCO01000002.1"/>
</dbReference>
<dbReference type="STRING" id="690879.TSACC_2569"/>
<dbReference type="EMBL" id="BDCO01000002">
    <property type="protein sequence ID" value="GAT32172.1"/>
    <property type="molecule type" value="Genomic_DNA"/>
</dbReference>
<reference evidence="9" key="1">
    <citation type="journal article" date="2017" name="Genome Announc.">
        <title>Draft Genome Sequence of Terrimicrobium sacchariphilum NM-5T, a Facultative Anaerobic Soil Bacterium of the Class Spartobacteria.</title>
        <authorList>
            <person name="Qiu Y.L."/>
            <person name="Tourlousse D.M."/>
            <person name="Matsuura N."/>
            <person name="Ohashi A."/>
            <person name="Sekiguchi Y."/>
        </authorList>
    </citation>
    <scope>NUCLEOTIDE SEQUENCE [LARGE SCALE GENOMIC DNA]</scope>
    <source>
        <strain evidence="9">NM-5</strain>
    </source>
</reference>
<evidence type="ECO:0000313" key="9">
    <source>
        <dbReference type="Proteomes" id="UP000076023"/>
    </source>
</evidence>
<evidence type="ECO:0000256" key="1">
    <source>
        <dbReference type="ARBA" id="ARBA00004651"/>
    </source>
</evidence>
<keyword evidence="9" id="KW-1185">Reference proteome</keyword>
<gene>
    <name evidence="8" type="ORF">TSACC_2569</name>
</gene>
<dbReference type="GO" id="GO:0022857">
    <property type="term" value="F:transmembrane transporter activity"/>
    <property type="evidence" value="ECO:0007669"/>
    <property type="project" value="InterPro"/>
</dbReference>
<name>A0A146G3Z8_TERSA</name>
<accession>A0A146G3Z8</accession>
<evidence type="ECO:0000256" key="5">
    <source>
        <dbReference type="ARBA" id="ARBA00022989"/>
    </source>
</evidence>
<comment type="caution">
    <text evidence="8">The sequence shown here is derived from an EMBL/GenBank/DDBJ whole genome shotgun (WGS) entry which is preliminary data.</text>
</comment>
<dbReference type="GO" id="GO:0005886">
    <property type="term" value="C:plasma membrane"/>
    <property type="evidence" value="ECO:0007669"/>
    <property type="project" value="UniProtKB-SubCell"/>
</dbReference>
<feature type="transmembrane region" description="Helical" evidence="7">
    <location>
        <begin position="448"/>
        <end position="468"/>
    </location>
</feature>
<dbReference type="PANTHER" id="PTHR30509:SF9">
    <property type="entry name" value="MULTIDRUG RESISTANCE PROTEIN MDTO"/>
    <property type="match status" value="1"/>
</dbReference>
<feature type="transmembrane region" description="Helical" evidence="7">
    <location>
        <begin position="82"/>
        <end position="100"/>
    </location>
</feature>
<feature type="transmembrane region" description="Helical" evidence="7">
    <location>
        <begin position="36"/>
        <end position="52"/>
    </location>
</feature>
<feature type="transmembrane region" description="Helical" evidence="7">
    <location>
        <begin position="368"/>
        <end position="386"/>
    </location>
</feature>
<feature type="transmembrane region" description="Helical" evidence="7">
    <location>
        <begin position="504"/>
        <end position="522"/>
    </location>
</feature>
<feature type="transmembrane region" description="Helical" evidence="7">
    <location>
        <begin position="421"/>
        <end position="442"/>
    </location>
</feature>
<evidence type="ECO:0008006" key="10">
    <source>
        <dbReference type="Google" id="ProtNLM"/>
    </source>
</evidence>
<comment type="subcellular location">
    <subcellularLocation>
        <location evidence="1">Cell membrane</location>
        <topology evidence="1">Multi-pass membrane protein</topology>
    </subcellularLocation>
</comment>
<dbReference type="OrthoDB" id="1653617at2"/>
<evidence type="ECO:0000256" key="3">
    <source>
        <dbReference type="ARBA" id="ARBA00022475"/>
    </source>
</evidence>
<keyword evidence="3" id="KW-1003">Cell membrane</keyword>
<dbReference type="InterPro" id="IPR006726">
    <property type="entry name" value="PHBA_efflux_AaeB/fusaric-R"/>
</dbReference>
<evidence type="ECO:0000256" key="4">
    <source>
        <dbReference type="ARBA" id="ARBA00022692"/>
    </source>
</evidence>
<feature type="transmembrane region" description="Helical" evidence="7">
    <location>
        <begin position="475"/>
        <end position="492"/>
    </location>
</feature>
<evidence type="ECO:0000313" key="8">
    <source>
        <dbReference type="EMBL" id="GAT32172.1"/>
    </source>
</evidence>
<feature type="transmembrane region" description="Helical" evidence="7">
    <location>
        <begin position="59"/>
        <end position="76"/>
    </location>
</feature>
<dbReference type="AlphaFoldDB" id="A0A146G3Z8"/>
<proteinExistence type="predicted"/>
<protein>
    <recommendedName>
        <fullName evidence="10">Fusaric acid resistance protein family protein</fullName>
    </recommendedName>
</protein>
<evidence type="ECO:0000256" key="2">
    <source>
        <dbReference type="ARBA" id="ARBA00022448"/>
    </source>
</evidence>
<sequence length="721" mass="79670">MREFLRDPAIRFGLKLGIAGLLATYLALFLRLDEPTWALFTVFVLMVTPYVGTIMEKSVLRIFGTIIGAILGYLLLGWQQQPFLFLPVVAGILAFCVAMFGQGLWAYGFFLCGLTMIDVMQAGLGDPEMSWRYALSRAEEVVLGILVAVVVQSVLWPRYAWVEFEKSLKDVLTDIEGLLIPRLDSLFEGGEADTAERIRKLPLRVGKMRSLIGFGANESHRFHQWVPVFEEITDQLNLMALGMAALSKPLPPSQRPHAELQSRMQDLGRTLVTGLRALATNTPADETLLQVQTAQSQLVECLETARKQGDLDAEKREYIFSLGHHFQALIELAQAFAVIHEKLALIASGQIGSLPSPTLRGPSLPSIFWIRLGIKGGLAVTAALFLENWLHPPGGDLLAISAWILLVRGPTAPAGRGDWRAFHGALISIAAWLVLGIILLWVHPFLASYAVMNIVLFSLLFLWGYIFYGRNPMTTPMLVGMLMIVGIFGLNAQKPVSFQDIADLSLGMMLAILLSALIRRLIWPSLPQREILSRLRELSRLSLRVLGDGSSQLSPAERGRLALIPGEVSARLGLLGRPVLVDGQADQMREYLRCLHRGAMILSAAAGQSADWPDGMKQEPAYVKAVSLENDFREQMLANEKLIDGRTAPADSVAQFETAFNAKKSAIADLCRENAPRLPPAQWLNLLAFCRRMEEAGETILRATRLCSELDWSALKKDSSL</sequence>
<evidence type="ECO:0000256" key="6">
    <source>
        <dbReference type="ARBA" id="ARBA00023136"/>
    </source>
</evidence>
<keyword evidence="5 7" id="KW-1133">Transmembrane helix</keyword>
<dbReference type="Pfam" id="PF04632">
    <property type="entry name" value="FUSC"/>
    <property type="match status" value="1"/>
</dbReference>
<keyword evidence="2" id="KW-0813">Transport</keyword>
<dbReference type="Proteomes" id="UP000076023">
    <property type="component" value="Unassembled WGS sequence"/>
</dbReference>
<keyword evidence="4 7" id="KW-0812">Transmembrane</keyword>